<feature type="compositionally biased region" description="Gly residues" evidence="12">
    <location>
        <begin position="306"/>
        <end position="315"/>
    </location>
</feature>
<feature type="compositionally biased region" description="Basic and acidic residues" evidence="12">
    <location>
        <begin position="173"/>
        <end position="185"/>
    </location>
</feature>
<dbReference type="Pfam" id="PF13867">
    <property type="entry name" value="SAP30_Sin3_bdg"/>
    <property type="match status" value="1"/>
</dbReference>
<dbReference type="InterPro" id="IPR011011">
    <property type="entry name" value="Znf_FYVE_PHD"/>
</dbReference>
<dbReference type="Gene3D" id="6.10.160.20">
    <property type="match status" value="1"/>
</dbReference>
<feature type="region of interest" description="Disordered" evidence="12">
    <location>
        <begin position="276"/>
        <end position="315"/>
    </location>
</feature>
<evidence type="ECO:0000256" key="8">
    <source>
        <dbReference type="ARBA" id="ARBA00023242"/>
    </source>
</evidence>
<accession>A0A485KUZ2</accession>
<dbReference type="GO" id="GO:0008270">
    <property type="term" value="F:zinc ion binding"/>
    <property type="evidence" value="ECO:0007669"/>
    <property type="project" value="UniProtKB-KW"/>
</dbReference>
<dbReference type="InterPro" id="IPR019787">
    <property type="entry name" value="Znf_PHD-finger"/>
</dbReference>
<feature type="region of interest" description="Disordered" evidence="12">
    <location>
        <begin position="1"/>
        <end position="51"/>
    </location>
</feature>
<comment type="subcellular location">
    <subcellularLocation>
        <location evidence="1">Nucleus</location>
    </subcellularLocation>
</comment>
<dbReference type="SUPFAM" id="SSF57903">
    <property type="entry name" value="FYVE/PHD zinc finger"/>
    <property type="match status" value="1"/>
</dbReference>
<evidence type="ECO:0000256" key="1">
    <source>
        <dbReference type="ARBA" id="ARBA00004123"/>
    </source>
</evidence>
<keyword evidence="8" id="KW-0539">Nucleus</keyword>
<evidence type="ECO:0000313" key="14">
    <source>
        <dbReference type="EMBL" id="KAF0697093.1"/>
    </source>
</evidence>
<feature type="binding site" evidence="10">
    <location>
        <position position="224"/>
    </location>
    <ligand>
        <name>Zn(2+)</name>
        <dbReference type="ChEBI" id="CHEBI:29105"/>
        <label>1</label>
    </ligand>
</feature>
<sequence>MPMTSVPLGDKALAMSYRERNGDGPNGDGKSKLAKSSDKAHSKQDRSPVNSKKIVYPPRLLVDFNSLHIDALNKYVAFYSIPVREEYTKDDLAALVARHFDCSLEVEEDESILSFVTRVRNGEKTNRVRPPAPKNTQSTKKSSKEETKPTNGSVSAASASAATSGPTSGSSKRARDDDEGHHDKEDEAESAQPPPPKKKDNKKGGKGNNSSSAGNDDNELYCVCNLPGYGSMIACDGKQCPNPSQWYHLECVGFSDGQHPDTWFCPECDPKAFAAVQKKKKKNRSGGGGSSSSSGGSKDKSKDSSSGGGSSTRSR</sequence>
<evidence type="ECO:0000256" key="10">
    <source>
        <dbReference type="PIRSR" id="PIRSR628651-51"/>
    </source>
</evidence>
<feature type="site" description="Histone H3K4me3 binding" evidence="9">
    <location>
        <position position="236"/>
    </location>
</feature>
<feature type="binding site" evidence="10">
    <location>
        <position position="265"/>
    </location>
    <ligand>
        <name>Zn(2+)</name>
        <dbReference type="ChEBI" id="CHEBI:29105"/>
        <label>2</label>
    </ligand>
</feature>
<dbReference type="InterPro" id="IPR025718">
    <property type="entry name" value="SAP30_Sin3-bd"/>
</dbReference>
<dbReference type="Gene3D" id="3.30.40.10">
    <property type="entry name" value="Zinc/RING finger domain, C3HC4 (zinc finger)"/>
    <property type="match status" value="1"/>
</dbReference>
<dbReference type="InterPro" id="IPR013083">
    <property type="entry name" value="Znf_RING/FYVE/PHD"/>
</dbReference>
<reference evidence="14" key="2">
    <citation type="submission" date="2019-06" db="EMBL/GenBank/DDBJ databases">
        <title>Genomics analysis of Aphanomyces spp. identifies a new class of oomycete effector associated with host adaptation.</title>
        <authorList>
            <person name="Gaulin E."/>
        </authorList>
    </citation>
    <scope>NUCLEOTIDE SEQUENCE</scope>
    <source>
        <strain evidence="14">CBS 578.67</strain>
    </source>
</reference>
<dbReference type="InterPro" id="IPR028651">
    <property type="entry name" value="ING_fam"/>
</dbReference>
<evidence type="ECO:0000256" key="12">
    <source>
        <dbReference type="SAM" id="MobiDB-lite"/>
    </source>
</evidence>
<evidence type="ECO:0000256" key="9">
    <source>
        <dbReference type="PIRSR" id="PIRSR628651-50"/>
    </source>
</evidence>
<feature type="binding site" evidence="10">
    <location>
        <position position="222"/>
    </location>
    <ligand>
        <name>Zn(2+)</name>
        <dbReference type="ChEBI" id="CHEBI:29105"/>
        <label>1</label>
    </ligand>
</feature>
<evidence type="ECO:0000256" key="3">
    <source>
        <dbReference type="ARBA" id="ARBA00022723"/>
    </source>
</evidence>
<feature type="binding site" evidence="10">
    <location>
        <position position="240"/>
    </location>
    <ligand>
        <name>Zn(2+)</name>
        <dbReference type="ChEBI" id="CHEBI:29105"/>
        <label>2</label>
    </ligand>
</feature>
<evidence type="ECO:0000256" key="11">
    <source>
        <dbReference type="PROSITE-ProRule" id="PRU00146"/>
    </source>
</evidence>
<feature type="domain" description="PHD-type" evidence="13">
    <location>
        <begin position="219"/>
        <end position="271"/>
    </location>
</feature>
<evidence type="ECO:0000256" key="7">
    <source>
        <dbReference type="ARBA" id="ARBA00023163"/>
    </source>
</evidence>
<dbReference type="InterPro" id="IPR001965">
    <property type="entry name" value="Znf_PHD"/>
</dbReference>
<feature type="compositionally biased region" description="Basic and acidic residues" evidence="12">
    <location>
        <begin position="29"/>
        <end position="46"/>
    </location>
</feature>
<evidence type="ECO:0000256" key="6">
    <source>
        <dbReference type="ARBA" id="ARBA00023015"/>
    </source>
</evidence>
<evidence type="ECO:0000313" key="16">
    <source>
        <dbReference type="Proteomes" id="UP000332933"/>
    </source>
</evidence>
<evidence type="ECO:0000256" key="4">
    <source>
        <dbReference type="ARBA" id="ARBA00022771"/>
    </source>
</evidence>
<feature type="site" description="Histone H3K4me3 binding" evidence="9">
    <location>
        <position position="246"/>
    </location>
</feature>
<dbReference type="Proteomes" id="UP000332933">
    <property type="component" value="Unassembled WGS sequence"/>
</dbReference>
<comment type="similarity">
    <text evidence="2">Belongs to the ING family.</text>
</comment>
<evidence type="ECO:0000259" key="13">
    <source>
        <dbReference type="PROSITE" id="PS50016"/>
    </source>
</evidence>
<feature type="compositionally biased region" description="Low complexity" evidence="12">
    <location>
        <begin position="149"/>
        <end position="171"/>
    </location>
</feature>
<keyword evidence="3 10" id="KW-0479">Metal-binding</keyword>
<dbReference type="OrthoDB" id="5411773at2759"/>
<dbReference type="InterPro" id="IPR038291">
    <property type="entry name" value="SAP30_C_sf"/>
</dbReference>
<keyword evidence="5 10" id="KW-0862">Zinc</keyword>
<evidence type="ECO:0000256" key="2">
    <source>
        <dbReference type="ARBA" id="ARBA00010210"/>
    </source>
</evidence>
<dbReference type="PROSITE" id="PS50016">
    <property type="entry name" value="ZF_PHD_2"/>
    <property type="match status" value="1"/>
</dbReference>
<reference evidence="15 16" key="1">
    <citation type="submission" date="2019-03" db="EMBL/GenBank/DDBJ databases">
        <authorList>
            <person name="Gaulin E."/>
            <person name="Dumas B."/>
        </authorList>
    </citation>
    <scope>NUCLEOTIDE SEQUENCE [LARGE SCALE GENOMIC DNA]</scope>
    <source>
        <strain evidence="15">CBS 568.67</strain>
    </source>
</reference>
<dbReference type="GO" id="GO:0005634">
    <property type="term" value="C:nucleus"/>
    <property type="evidence" value="ECO:0007669"/>
    <property type="project" value="UniProtKB-SubCell"/>
</dbReference>
<keyword evidence="4 11" id="KW-0863">Zinc-finger</keyword>
<protein>
    <submittedName>
        <fullName evidence="15">Aste57867_12200 protein</fullName>
    </submittedName>
</protein>
<name>A0A485KUZ2_9STRA</name>
<keyword evidence="6" id="KW-0805">Transcription regulation</keyword>
<dbReference type="PANTHER" id="PTHR10333">
    <property type="entry name" value="INHIBITOR OF GROWTH PROTEIN"/>
    <property type="match status" value="1"/>
</dbReference>
<dbReference type="PANTHER" id="PTHR10333:SF103">
    <property type="entry name" value="INHIBITOR OF GROWTH PROTEIN 3"/>
    <property type="match status" value="1"/>
</dbReference>
<keyword evidence="7" id="KW-0804">Transcription</keyword>
<proteinExistence type="inferred from homology"/>
<dbReference type="AlphaFoldDB" id="A0A485KUZ2"/>
<dbReference type="SMART" id="SM00249">
    <property type="entry name" value="PHD"/>
    <property type="match status" value="1"/>
</dbReference>
<feature type="region of interest" description="Disordered" evidence="12">
    <location>
        <begin position="123"/>
        <end position="218"/>
    </location>
</feature>
<feature type="binding site" evidence="10">
    <location>
        <position position="268"/>
    </location>
    <ligand>
        <name>Zn(2+)</name>
        <dbReference type="ChEBI" id="CHEBI:29105"/>
        <label>2</label>
    </ligand>
</feature>
<feature type="site" description="Histone H3K4me3 binding" evidence="9">
    <location>
        <position position="232"/>
    </location>
</feature>
<feature type="site" description="Histone H3K4me3 binding" evidence="9">
    <location>
        <position position="221"/>
    </location>
</feature>
<keyword evidence="16" id="KW-1185">Reference proteome</keyword>
<feature type="binding site" evidence="10">
    <location>
        <position position="251"/>
    </location>
    <ligand>
        <name>Zn(2+)</name>
        <dbReference type="ChEBI" id="CHEBI:29105"/>
        <label>1</label>
    </ligand>
</feature>
<evidence type="ECO:0000313" key="15">
    <source>
        <dbReference type="EMBL" id="VFT89054.1"/>
    </source>
</evidence>
<feature type="binding site" evidence="10">
    <location>
        <position position="235"/>
    </location>
    <ligand>
        <name>Zn(2+)</name>
        <dbReference type="ChEBI" id="CHEBI:29105"/>
        <label>2</label>
    </ligand>
</feature>
<dbReference type="EMBL" id="VJMH01005344">
    <property type="protein sequence ID" value="KAF0697093.1"/>
    <property type="molecule type" value="Genomic_DNA"/>
</dbReference>
<organism evidence="15 16">
    <name type="scientific">Aphanomyces stellatus</name>
    <dbReference type="NCBI Taxonomy" id="120398"/>
    <lineage>
        <taxon>Eukaryota</taxon>
        <taxon>Sar</taxon>
        <taxon>Stramenopiles</taxon>
        <taxon>Oomycota</taxon>
        <taxon>Saprolegniomycetes</taxon>
        <taxon>Saprolegniales</taxon>
        <taxon>Verrucalvaceae</taxon>
        <taxon>Aphanomyces</taxon>
    </lineage>
</organism>
<gene>
    <name evidence="15" type="primary">Aste57867_12200</name>
    <name evidence="14" type="ORF">As57867_012155</name>
    <name evidence="15" type="ORF">ASTE57867_12200</name>
</gene>
<dbReference type="EMBL" id="CAADRA010005365">
    <property type="protein sequence ID" value="VFT89054.1"/>
    <property type="molecule type" value="Genomic_DNA"/>
</dbReference>
<feature type="binding site" evidence="10">
    <location>
        <position position="248"/>
    </location>
    <ligand>
        <name>Zn(2+)</name>
        <dbReference type="ChEBI" id="CHEBI:29105"/>
        <label>1</label>
    </ligand>
</feature>
<evidence type="ECO:0000256" key="5">
    <source>
        <dbReference type="ARBA" id="ARBA00022833"/>
    </source>
</evidence>